<evidence type="ECO:0000256" key="1">
    <source>
        <dbReference type="ARBA" id="ARBA00009986"/>
    </source>
</evidence>
<evidence type="ECO:0000256" key="4">
    <source>
        <dbReference type="PIRNR" id="PIRNR036492"/>
    </source>
</evidence>
<comment type="similarity">
    <text evidence="1 4">Belongs to the aldehyde dehydrogenase family.</text>
</comment>
<evidence type="ECO:0000256" key="3">
    <source>
        <dbReference type="ARBA" id="ARBA00023027"/>
    </source>
</evidence>
<evidence type="ECO:0000256" key="6">
    <source>
        <dbReference type="SAM" id="Phobius"/>
    </source>
</evidence>
<dbReference type="GO" id="GO:0006081">
    <property type="term" value="P:aldehyde metabolic process"/>
    <property type="evidence" value="ECO:0007669"/>
    <property type="project" value="InterPro"/>
</dbReference>
<organism evidence="8">
    <name type="scientific">Palpitomonas bilix</name>
    <dbReference type="NCBI Taxonomy" id="652834"/>
    <lineage>
        <taxon>Eukaryota</taxon>
        <taxon>Eukaryota incertae sedis</taxon>
    </lineage>
</organism>
<dbReference type="InterPro" id="IPR016163">
    <property type="entry name" value="Ald_DH_C"/>
</dbReference>
<sequence>MSGVRKQEEIGRVVDKLKRVHRQGRTKTAKWREAQLRGLKQLLLDHSADIRNALHSDLRWAGAKTQGVEIDTAVAEIEHAIRHFREWMKPESVPTPLLHQPASSQIVSEPLGVVLIISPWNAPLHLVTNPLVAAISAGNCAMVKPSELAPAVSAFFAAHLLSYLDRDCFAVVEGGVEETTMILKERFDCILYTGSTKVGKVVMAAAARHLTPVLLELGGQCPCIVDETADLDVTAKRIVMGKWLNCGQMCTSVNTLICHEKVRDRLLEKMVKTIEEFFTSTPKSSPDYSRIVNASHVERIKRIMPGMGEDGGRTRGEKVYYGGEVDEADNYIAPTIYVDVPDDSKLLKEEIFGPILPVRTFRSFDQALSMAQPEEKPLAAYLFTSSSSRAKAFRDEMRCGGICINDIHFHTIQPFLPFGGVGNSGIGAYHGKHGFDALSHRKAFLHRSTKLDAAVRYPPYTEKKTRIANFLRKSTSALSLSPTVVVGLGAIGLGVVYHYLRVNGYLEGMQEYCTAALQPPH</sequence>
<keyword evidence="6" id="KW-1133">Transmembrane helix</keyword>
<dbReference type="EMBL" id="HBIB01005881">
    <property type="protein sequence ID" value="CAE0241415.1"/>
    <property type="molecule type" value="Transcribed_RNA"/>
</dbReference>
<dbReference type="InterPro" id="IPR012394">
    <property type="entry name" value="Aldehyde_DH_NAD(P)"/>
</dbReference>
<evidence type="ECO:0000313" key="8">
    <source>
        <dbReference type="EMBL" id="CAE0241415.1"/>
    </source>
</evidence>
<dbReference type="Pfam" id="PF00171">
    <property type="entry name" value="Aldedh"/>
    <property type="match status" value="1"/>
</dbReference>
<dbReference type="PIRSF" id="PIRSF036492">
    <property type="entry name" value="ALDH"/>
    <property type="match status" value="1"/>
</dbReference>
<keyword evidence="6" id="KW-0472">Membrane</keyword>
<feature type="active site" evidence="5">
    <location>
        <position position="216"/>
    </location>
</feature>
<evidence type="ECO:0000256" key="5">
    <source>
        <dbReference type="PIRSR" id="PIRSR036492-1"/>
    </source>
</evidence>
<protein>
    <recommendedName>
        <fullName evidence="4">Aldehyde dehydrogenase</fullName>
    </recommendedName>
</protein>
<dbReference type="AlphaFoldDB" id="A0A7S3CZP7"/>
<dbReference type="FunFam" id="3.40.605.10:FF:000004">
    <property type="entry name" value="Aldehyde dehydrogenase"/>
    <property type="match status" value="1"/>
</dbReference>
<dbReference type="SUPFAM" id="SSF53720">
    <property type="entry name" value="ALDH-like"/>
    <property type="match status" value="1"/>
</dbReference>
<dbReference type="GO" id="GO:0004029">
    <property type="term" value="F:aldehyde dehydrogenase (NAD+) activity"/>
    <property type="evidence" value="ECO:0007669"/>
    <property type="project" value="TreeGrafter"/>
</dbReference>
<dbReference type="CDD" id="cd07087">
    <property type="entry name" value="ALDH_F3-13-14_CALDH-like"/>
    <property type="match status" value="1"/>
</dbReference>
<keyword evidence="3" id="KW-0520">NAD</keyword>
<dbReference type="FunFam" id="3.40.309.10:FF:000003">
    <property type="entry name" value="Aldehyde dehydrogenase"/>
    <property type="match status" value="1"/>
</dbReference>
<dbReference type="PANTHER" id="PTHR43570">
    <property type="entry name" value="ALDEHYDE DEHYDROGENASE"/>
    <property type="match status" value="1"/>
</dbReference>
<keyword evidence="2 4" id="KW-0560">Oxidoreductase</keyword>
<feature type="domain" description="Aldehyde dehydrogenase" evidence="7">
    <location>
        <begin position="6"/>
        <end position="442"/>
    </location>
</feature>
<dbReference type="Gene3D" id="3.40.605.10">
    <property type="entry name" value="Aldehyde Dehydrogenase, Chain A, domain 1"/>
    <property type="match status" value="1"/>
</dbReference>
<dbReference type="GO" id="GO:0005737">
    <property type="term" value="C:cytoplasm"/>
    <property type="evidence" value="ECO:0007669"/>
    <property type="project" value="TreeGrafter"/>
</dbReference>
<reference evidence="8" key="1">
    <citation type="submission" date="2021-01" db="EMBL/GenBank/DDBJ databases">
        <authorList>
            <person name="Corre E."/>
            <person name="Pelletier E."/>
            <person name="Niang G."/>
            <person name="Scheremetjew M."/>
            <person name="Finn R."/>
            <person name="Kale V."/>
            <person name="Holt S."/>
            <person name="Cochrane G."/>
            <person name="Meng A."/>
            <person name="Brown T."/>
            <person name="Cohen L."/>
        </authorList>
    </citation>
    <scope>NUCLEOTIDE SEQUENCE</scope>
    <source>
        <strain evidence="8">NIES-2562</strain>
    </source>
</reference>
<accession>A0A7S3CZP7</accession>
<dbReference type="PANTHER" id="PTHR43570:SF16">
    <property type="entry name" value="ALDEHYDE DEHYDROGENASE TYPE III, ISOFORM Q"/>
    <property type="match status" value="1"/>
</dbReference>
<feature type="transmembrane region" description="Helical" evidence="6">
    <location>
        <begin position="480"/>
        <end position="500"/>
    </location>
</feature>
<dbReference type="InterPro" id="IPR016161">
    <property type="entry name" value="Ald_DH/histidinol_DH"/>
</dbReference>
<feature type="active site" evidence="5">
    <location>
        <position position="250"/>
    </location>
</feature>
<dbReference type="Gene3D" id="3.40.309.10">
    <property type="entry name" value="Aldehyde Dehydrogenase, Chain A, domain 2"/>
    <property type="match status" value="1"/>
</dbReference>
<dbReference type="InterPro" id="IPR016162">
    <property type="entry name" value="Ald_DH_N"/>
</dbReference>
<evidence type="ECO:0000259" key="7">
    <source>
        <dbReference type="Pfam" id="PF00171"/>
    </source>
</evidence>
<keyword evidence="6" id="KW-0812">Transmembrane</keyword>
<dbReference type="InterPro" id="IPR015590">
    <property type="entry name" value="Aldehyde_DH_dom"/>
</dbReference>
<gene>
    <name evidence="8" type="ORF">PBIL07802_LOCUS3577</name>
</gene>
<proteinExistence type="inferred from homology"/>
<name>A0A7S3CZP7_9EUKA</name>
<evidence type="ECO:0000256" key="2">
    <source>
        <dbReference type="ARBA" id="ARBA00023002"/>
    </source>
</evidence>